<keyword evidence="4" id="KW-0813">Transport</keyword>
<name>A0ABY6D4E7_9BACT</name>
<dbReference type="Pfam" id="PF01833">
    <property type="entry name" value="TIG"/>
    <property type="match status" value="1"/>
</dbReference>
<dbReference type="InterPro" id="IPR051171">
    <property type="entry name" value="CaCA"/>
</dbReference>
<evidence type="ECO:0000313" key="7">
    <source>
        <dbReference type="EMBL" id="UXX81032.1"/>
    </source>
</evidence>
<evidence type="ECO:0000256" key="4">
    <source>
        <dbReference type="ARBA" id="ARBA00023065"/>
    </source>
</evidence>
<organism evidence="7 8">
    <name type="scientific">Reichenbachiella carrageenanivorans</name>
    <dbReference type="NCBI Taxonomy" id="2979869"/>
    <lineage>
        <taxon>Bacteria</taxon>
        <taxon>Pseudomonadati</taxon>
        <taxon>Bacteroidota</taxon>
        <taxon>Cytophagia</taxon>
        <taxon>Cytophagales</taxon>
        <taxon>Reichenbachiellaceae</taxon>
        <taxon>Reichenbachiella</taxon>
    </lineage>
</organism>
<dbReference type="InterPro" id="IPR014756">
    <property type="entry name" value="Ig_E-set"/>
</dbReference>
<accession>A0ABY6D4E7</accession>
<dbReference type="Pfam" id="PF03160">
    <property type="entry name" value="Calx-beta"/>
    <property type="match status" value="3"/>
</dbReference>
<dbReference type="SUPFAM" id="SSF141072">
    <property type="entry name" value="CalX-like"/>
    <property type="match status" value="4"/>
</dbReference>
<dbReference type="SUPFAM" id="SSF81296">
    <property type="entry name" value="E set domains"/>
    <property type="match status" value="1"/>
</dbReference>
<dbReference type="RefSeq" id="WP_263052761.1">
    <property type="nucleotide sequence ID" value="NZ_CP106735.1"/>
</dbReference>
<dbReference type="InterPro" id="IPR013783">
    <property type="entry name" value="Ig-like_fold"/>
</dbReference>
<keyword evidence="1" id="KW-0732">Signal</keyword>
<feature type="domain" description="IPT/TIG" evidence="5">
    <location>
        <begin position="1127"/>
        <end position="1188"/>
    </location>
</feature>
<feature type="domain" description="Calx-beta" evidence="6">
    <location>
        <begin position="514"/>
        <end position="635"/>
    </location>
</feature>
<keyword evidence="3" id="KW-0106">Calcium</keyword>
<evidence type="ECO:0000313" key="8">
    <source>
        <dbReference type="Proteomes" id="UP001062165"/>
    </source>
</evidence>
<dbReference type="InterPro" id="IPR002909">
    <property type="entry name" value="IPT_dom"/>
</dbReference>
<dbReference type="Gene3D" id="2.60.40.10">
    <property type="entry name" value="Immunoglobulins"/>
    <property type="match status" value="2"/>
</dbReference>
<evidence type="ECO:0000256" key="3">
    <source>
        <dbReference type="ARBA" id="ARBA00022837"/>
    </source>
</evidence>
<gene>
    <name evidence="7" type="ORF">N7E81_07960</name>
</gene>
<dbReference type="Proteomes" id="UP001062165">
    <property type="component" value="Chromosome"/>
</dbReference>
<evidence type="ECO:0000256" key="1">
    <source>
        <dbReference type="ARBA" id="ARBA00022729"/>
    </source>
</evidence>
<keyword evidence="4" id="KW-0406">Ion transport</keyword>
<evidence type="ECO:0000259" key="6">
    <source>
        <dbReference type="Pfam" id="PF03160"/>
    </source>
</evidence>
<dbReference type="PANTHER" id="PTHR11878">
    <property type="entry name" value="SODIUM/CALCIUM EXCHANGER"/>
    <property type="match status" value="1"/>
</dbReference>
<keyword evidence="2" id="KW-0677">Repeat</keyword>
<reference evidence="7" key="1">
    <citation type="submission" date="2022-10" db="EMBL/GenBank/DDBJ databases">
        <title>Comparative genomics and taxonomic characterization of three novel marine species of genus Reichenbachiella exhibiting antioxidant and polysaccharide degradation activities.</title>
        <authorList>
            <person name="Muhammad N."/>
            <person name="Lee Y.-J."/>
            <person name="Ko J."/>
            <person name="Kim S.-G."/>
        </authorList>
    </citation>
    <scope>NUCLEOTIDE SEQUENCE</scope>
    <source>
        <strain evidence="7">Wsw4-B4</strain>
    </source>
</reference>
<evidence type="ECO:0000259" key="5">
    <source>
        <dbReference type="Pfam" id="PF01833"/>
    </source>
</evidence>
<dbReference type="InterPro" id="IPR003644">
    <property type="entry name" value="Calx_beta"/>
</dbReference>
<feature type="domain" description="Calx-beta" evidence="6">
    <location>
        <begin position="796"/>
        <end position="912"/>
    </location>
</feature>
<evidence type="ECO:0000256" key="2">
    <source>
        <dbReference type="ARBA" id="ARBA00022737"/>
    </source>
</evidence>
<protein>
    <submittedName>
        <fullName evidence="7">IPT/TIG domain-containing protein</fullName>
    </submittedName>
</protein>
<dbReference type="PANTHER" id="PTHR11878:SF65">
    <property type="entry name" value="NA_CA-EXCHANGE PROTEIN, ISOFORM G"/>
    <property type="match status" value="1"/>
</dbReference>
<dbReference type="Gene3D" id="2.60.40.2030">
    <property type="match status" value="4"/>
</dbReference>
<keyword evidence="8" id="KW-1185">Reference proteome</keyword>
<proteinExistence type="predicted"/>
<feature type="domain" description="Calx-beta" evidence="6">
    <location>
        <begin position="282"/>
        <end position="399"/>
    </location>
</feature>
<dbReference type="EMBL" id="CP106735">
    <property type="protein sequence ID" value="UXX81032.1"/>
    <property type="molecule type" value="Genomic_DNA"/>
</dbReference>
<sequence length="1516" mass="164259">MRRSIIQKMRVALKATLLPVLILSMTQVLMAQELTGFWPLATTTTGLVEVYGTGLSEATGVTMGGTAATYFYKSSDDKIVFAVPAGATTSTFTVDGIALTSSEALRIDEPELDTLAFVQFGDASGNNETIDLGSEDGIMTISRTSGDGTLDIVNNGAQNTGLYPGASGANYLHANGGALSFVISGINTMGYGEVTFAFGYVPWKNKKSDDVIQFEYKDAGNGGAWVDMNMPTIYQNANVWFYAKPTPVVPIPESTEIQFRVTVTDATYRFKMDDIIILGNDLPPSVGFTTSSIVTNETVGSMQIEVEATEAVSGDTKIYLTTAGSLTGSEYSLTDNGGTGETNVVTIPDGMTTGTATLTIVNDSDIEDTKNLTITIVSADDPVEVGVSSELAVSVFDDDSPPTLYDLSINKAQLIEGSGNQAEITAFVTKAVTGTQTITLALAGDRVGAGEYEIGGGTFELTIADGDMTGTTLLSVVDDDSLEIAEVVAITVAEINGEVVLGDPVPEVSITIVDDEVPSLSFSLNQQVVQEADETEVTISIETEIPVRGDQTVILAFAGTNINGDDYTVYSSAGDLGVPEIYLKDGESLATTTFVISRDLVGEGNEKMNIGIASVSAGISSVDLPTAAELVILDEYIENYFLQPETFGFRENTSIAAYYGNGYFDYAYVYSGTARIGKRSANGGFDSYVNFLASDENTFQMAGINTTGESDLRLGFKLQPTKVGAMGEDFRVEFSTNGVDFDAVELAYNHSGDLVFDQMMAAGFVPESDNLTIRFTNLSDDSNNGWWMDDVSIFHDNPRPRITFELDTTWVTEVEQKEIKVWALLESAMATDEYVFLGEVEGTEVSEEDYLLSASSIFIPAGETSGYVTLKVLDDAEEEYMEEINVSVASTSAGLDDVVIPSKISVTVYDNDKPGPAEYFFKETLNNPLNIEPKNWGDRQPPNYLNRSNRPWSNVKDHYLRQHFWNAKDHYITGNAIISCESFLGGMSKEEATDFNMGAEKYEGASGAHYFFFDKEDMHVSFGLINSYRQNTTFQFGLYRFENWASDGTEMKVEYSTDDAVSWTPMTFDPLPSQAGWFLVTLNEDLPYSDNLIVRFRVEGLQGSNVFKIDDIELVVRETKIANISSDYERVGGKFTITGQNFKNVQVVKIGTVTLPSSSYVVKSSSQIEVTVPANVTTGGEVSVITSFSSATGPEFSLDDRILVSLSVSKVEVSEAGEESLEISVIAEDAVPEGAAIQIALAGSLDDVLLSSDLLTISSGSKESSKVTLTALKDDLIGESDELVTVLISKVVAGHVDMGNLSSQDIKIINDTKMHLTLRAQGNEPLTEVTQDEAVIFATIPFALEVDFTFQVEVGGTASVGEDFSLSKSDRKLTIPAGRFISDTLTVKALFDGLLEEEESIEIRTVSDLSGLVNIYAESKIFMIESLEMGENSSEVLAIDPKEGLLKVYQSSGYLMIESKDSEIGELEVISLTGRSMFKQQPMVQQLEIPWPHQGVFILKTHNNNGVQTIKFMTKQ</sequence>
<dbReference type="InterPro" id="IPR038081">
    <property type="entry name" value="CalX-like_sf"/>
</dbReference>